<reference evidence="1 2" key="1">
    <citation type="journal article" date="2018" name="Biotechnol. Adv.">
        <title>Improved genomic resources and new bioinformatic workflow for the carcinogenic parasite Clonorchis sinensis: Biotechnological implications.</title>
        <authorList>
            <person name="Wang D."/>
            <person name="Korhonen P.K."/>
            <person name="Gasser R.B."/>
            <person name="Young N.D."/>
        </authorList>
    </citation>
    <scope>NUCLEOTIDE SEQUENCE [LARGE SCALE GENOMIC DNA]</scope>
    <source>
        <strain evidence="1">Cs-k2</strain>
    </source>
</reference>
<reference evidence="1 2" key="2">
    <citation type="journal article" date="2021" name="Genomics">
        <title>High-quality reference genome for Clonorchis sinensis.</title>
        <authorList>
            <person name="Young N.D."/>
            <person name="Stroehlein A.J."/>
            <person name="Kinkar L."/>
            <person name="Wang T."/>
            <person name="Sohn W.M."/>
            <person name="Chang B.C.H."/>
            <person name="Kaur P."/>
            <person name="Weisz D."/>
            <person name="Dudchenko O."/>
            <person name="Aiden E.L."/>
            <person name="Korhonen P.K."/>
            <person name="Gasser R.B."/>
        </authorList>
    </citation>
    <scope>NUCLEOTIDE SEQUENCE [LARGE SCALE GENOMIC DNA]</scope>
    <source>
        <strain evidence="1">Cs-k2</strain>
    </source>
</reference>
<evidence type="ECO:0000313" key="2">
    <source>
        <dbReference type="Proteomes" id="UP000286415"/>
    </source>
</evidence>
<dbReference type="AlphaFoldDB" id="A0A419Q8N2"/>
<dbReference type="Proteomes" id="UP000286415">
    <property type="component" value="Unassembled WGS sequence"/>
</dbReference>
<accession>A0A419Q8N2</accession>
<keyword evidence="2" id="KW-1185">Reference proteome</keyword>
<dbReference type="InParanoid" id="A0A419Q8N2"/>
<name>A0A419Q8N2_CLOSI</name>
<dbReference type="EMBL" id="NIRI02000056">
    <property type="protein sequence ID" value="KAG5445976.1"/>
    <property type="molecule type" value="Genomic_DNA"/>
</dbReference>
<evidence type="ECO:0000313" key="1">
    <source>
        <dbReference type="EMBL" id="KAG5445976.1"/>
    </source>
</evidence>
<proteinExistence type="predicted"/>
<protein>
    <submittedName>
        <fullName evidence="1">Uncharacterized protein</fullName>
    </submittedName>
</protein>
<organism evidence="1 2">
    <name type="scientific">Clonorchis sinensis</name>
    <name type="common">Chinese liver fluke</name>
    <dbReference type="NCBI Taxonomy" id="79923"/>
    <lineage>
        <taxon>Eukaryota</taxon>
        <taxon>Metazoa</taxon>
        <taxon>Spiralia</taxon>
        <taxon>Lophotrochozoa</taxon>
        <taxon>Platyhelminthes</taxon>
        <taxon>Trematoda</taxon>
        <taxon>Digenea</taxon>
        <taxon>Opisthorchiida</taxon>
        <taxon>Opisthorchiata</taxon>
        <taxon>Opisthorchiidae</taxon>
        <taxon>Clonorchis</taxon>
    </lineage>
</organism>
<sequence>MTRELALLGRLLCEVDSGIRSAIGSNSYSSPDVNNLPNALMFHSRPSANHYLVSSPTPDVTCSHLCAVATSKAVLQLNSQLHSSPGNESARLWRVEELQCAGLQQTEEHRRVLKT</sequence>
<gene>
    <name evidence="1" type="ORF">CSKR_103049</name>
</gene>
<comment type="caution">
    <text evidence="1">The sequence shown here is derived from an EMBL/GenBank/DDBJ whole genome shotgun (WGS) entry which is preliminary data.</text>
</comment>
<dbReference type="STRING" id="79923.A0A419Q8N2"/>